<evidence type="ECO:0000259" key="9">
    <source>
        <dbReference type="Pfam" id="PF01171"/>
    </source>
</evidence>
<evidence type="ECO:0000256" key="8">
    <source>
        <dbReference type="SAM" id="MobiDB-lite"/>
    </source>
</evidence>
<dbReference type="InterPro" id="IPR011063">
    <property type="entry name" value="TilS/TtcA_N"/>
</dbReference>
<evidence type="ECO:0000313" key="12">
    <source>
        <dbReference type="Proteomes" id="UP001060039"/>
    </source>
</evidence>
<dbReference type="SUPFAM" id="SSF52402">
    <property type="entry name" value="Adenine nucleotide alpha hydrolases-like"/>
    <property type="match status" value="1"/>
</dbReference>
<comment type="catalytic activity">
    <reaction evidence="6 7">
        <text>cytidine(34) in tRNA(Ile2) + L-lysine + ATP = lysidine(34) in tRNA(Ile2) + AMP + diphosphate + H(+)</text>
        <dbReference type="Rhea" id="RHEA:43744"/>
        <dbReference type="Rhea" id="RHEA-COMP:10625"/>
        <dbReference type="Rhea" id="RHEA-COMP:10670"/>
        <dbReference type="ChEBI" id="CHEBI:15378"/>
        <dbReference type="ChEBI" id="CHEBI:30616"/>
        <dbReference type="ChEBI" id="CHEBI:32551"/>
        <dbReference type="ChEBI" id="CHEBI:33019"/>
        <dbReference type="ChEBI" id="CHEBI:82748"/>
        <dbReference type="ChEBI" id="CHEBI:83665"/>
        <dbReference type="ChEBI" id="CHEBI:456215"/>
        <dbReference type="EC" id="6.3.4.19"/>
    </reaction>
</comment>
<dbReference type="SUPFAM" id="SSF82829">
    <property type="entry name" value="MesJ substrate recognition domain-like"/>
    <property type="match status" value="1"/>
</dbReference>
<keyword evidence="4 7" id="KW-0547">Nucleotide-binding</keyword>
<keyword evidence="5 7" id="KW-0067">ATP-binding</keyword>
<evidence type="ECO:0000259" key="10">
    <source>
        <dbReference type="Pfam" id="PF09179"/>
    </source>
</evidence>
<dbReference type="Gene3D" id="1.20.59.20">
    <property type="match status" value="1"/>
</dbReference>
<keyword evidence="2 7" id="KW-0436">Ligase</keyword>
<sequence>MPSEPDPDARRPRLTPAVADTRRAVRESLGDLPAGSLALVALSGGPDSLALAAAAGFEAPRLGLRVGAMIVDHGLQPDSGAVAERAALSARALGLDPIQVERVRVEQFGGATPVGGDEHIRATGGAGGPEGAAREARYAALEVAAVEHNAAAVLLGHSLDDQAETVLLGLARGSGTLSIAGMAAVAGLYRRPLLGLRRAVLAQACADQGLEPWTDPHNSDERFARVRVRRSILPLLERDLDAGIVEALARTAAIAREDAEALDHMVDEIAEEVVELAEGGCAVPVAWLAANPAALRHRLIRLVARAEFGVALSRVQTLEVARLVTDWHGQGPVHLPSIRVERAAGLIVFALAPDRS</sequence>
<reference evidence="11" key="1">
    <citation type="submission" date="2022-07" db="EMBL/GenBank/DDBJ databases">
        <title>Taxonomic analysis of Microcella humidisoli nov. sp., isolated from riverside soil.</title>
        <authorList>
            <person name="Molina K.M."/>
            <person name="Kim S.B."/>
        </authorList>
    </citation>
    <scope>NUCLEOTIDE SEQUENCE</scope>
    <source>
        <strain evidence="11">MMS21-STM10</strain>
    </source>
</reference>
<dbReference type="InterPro" id="IPR015262">
    <property type="entry name" value="tRNA_Ile_lys_synt_subst-bd"/>
</dbReference>
<proteinExistence type="inferred from homology"/>
<dbReference type="GO" id="GO:0032267">
    <property type="term" value="F:tRNA(Ile)-lysidine synthase activity"/>
    <property type="evidence" value="ECO:0007669"/>
    <property type="project" value="UniProtKB-EC"/>
</dbReference>
<evidence type="ECO:0000313" key="11">
    <source>
        <dbReference type="EMBL" id="UTT63309.1"/>
    </source>
</evidence>
<accession>A0ABY5FYB8</accession>
<dbReference type="InterPro" id="IPR012094">
    <property type="entry name" value="tRNA_Ile_lys_synt"/>
</dbReference>
<dbReference type="PANTHER" id="PTHR43033">
    <property type="entry name" value="TRNA(ILE)-LYSIDINE SYNTHASE-RELATED"/>
    <property type="match status" value="1"/>
</dbReference>
<keyword evidence="3 7" id="KW-0819">tRNA processing</keyword>
<feature type="binding site" evidence="7">
    <location>
        <begin position="43"/>
        <end position="48"/>
    </location>
    <ligand>
        <name>ATP</name>
        <dbReference type="ChEBI" id="CHEBI:30616"/>
    </ligand>
</feature>
<dbReference type="Pfam" id="PF09179">
    <property type="entry name" value="TilS"/>
    <property type="match status" value="1"/>
</dbReference>
<dbReference type="Pfam" id="PF01171">
    <property type="entry name" value="ATP_bind_3"/>
    <property type="match status" value="1"/>
</dbReference>
<dbReference type="InterPro" id="IPR014729">
    <property type="entry name" value="Rossmann-like_a/b/a_fold"/>
</dbReference>
<comment type="domain">
    <text evidence="7">The N-terminal region contains the highly conserved SGGXDS motif, predicted to be a P-loop motif involved in ATP binding.</text>
</comment>
<comment type="subcellular location">
    <subcellularLocation>
        <location evidence="7">Cytoplasm</location>
    </subcellularLocation>
</comment>
<feature type="domain" description="tRNA(Ile)-lysidine synthase substrate-binding" evidence="10">
    <location>
        <begin position="286"/>
        <end position="342"/>
    </location>
</feature>
<dbReference type="EMBL" id="CP101497">
    <property type="protein sequence ID" value="UTT63309.1"/>
    <property type="molecule type" value="Genomic_DNA"/>
</dbReference>
<dbReference type="Proteomes" id="UP001060039">
    <property type="component" value="Chromosome"/>
</dbReference>
<dbReference type="NCBIfam" id="TIGR02432">
    <property type="entry name" value="lysidine_TilS_N"/>
    <property type="match status" value="1"/>
</dbReference>
<dbReference type="HAMAP" id="MF_01161">
    <property type="entry name" value="tRNA_Ile_lys_synt"/>
    <property type="match status" value="1"/>
</dbReference>
<keyword evidence="1 7" id="KW-0963">Cytoplasm</keyword>
<comment type="similarity">
    <text evidence="7">Belongs to the tRNA(Ile)-lysidine synthase family.</text>
</comment>
<evidence type="ECO:0000256" key="4">
    <source>
        <dbReference type="ARBA" id="ARBA00022741"/>
    </source>
</evidence>
<evidence type="ECO:0000256" key="5">
    <source>
        <dbReference type="ARBA" id="ARBA00022840"/>
    </source>
</evidence>
<keyword evidence="12" id="KW-1185">Reference proteome</keyword>
<feature type="domain" description="tRNA(Ile)-lysidine/2-thiocytidine synthase N-terminal" evidence="9">
    <location>
        <begin position="39"/>
        <end position="230"/>
    </location>
</feature>
<protein>
    <recommendedName>
        <fullName evidence="7">tRNA(Ile)-lysidine synthase</fullName>
        <ecNumber evidence="7">6.3.4.19</ecNumber>
    </recommendedName>
    <alternativeName>
        <fullName evidence="7">tRNA(Ile)-2-lysyl-cytidine synthase</fullName>
    </alternativeName>
    <alternativeName>
        <fullName evidence="7">tRNA(Ile)-lysidine synthetase</fullName>
    </alternativeName>
</protein>
<evidence type="ECO:0000256" key="7">
    <source>
        <dbReference type="HAMAP-Rule" id="MF_01161"/>
    </source>
</evidence>
<evidence type="ECO:0000256" key="3">
    <source>
        <dbReference type="ARBA" id="ARBA00022694"/>
    </source>
</evidence>
<dbReference type="Gene3D" id="3.40.50.620">
    <property type="entry name" value="HUPs"/>
    <property type="match status" value="1"/>
</dbReference>
<comment type="function">
    <text evidence="7">Ligates lysine onto the cytidine present at position 34 of the AUA codon-specific tRNA(Ile) that contains the anticodon CAU, in an ATP-dependent manner. Cytidine is converted to lysidine, thus changing the amino acid specificity of the tRNA from methionine to isoleucine.</text>
</comment>
<evidence type="ECO:0000256" key="2">
    <source>
        <dbReference type="ARBA" id="ARBA00022598"/>
    </source>
</evidence>
<dbReference type="InterPro" id="IPR012795">
    <property type="entry name" value="tRNA_Ile_lys_synt_N"/>
</dbReference>
<dbReference type="EC" id="6.3.4.19" evidence="7"/>
<dbReference type="RefSeq" id="WP_255160441.1">
    <property type="nucleotide sequence ID" value="NZ_CP101497.1"/>
</dbReference>
<organism evidence="11 12">
    <name type="scientific">Microcella humidisoli</name>
    <dbReference type="NCBI Taxonomy" id="2963406"/>
    <lineage>
        <taxon>Bacteria</taxon>
        <taxon>Bacillati</taxon>
        <taxon>Actinomycetota</taxon>
        <taxon>Actinomycetes</taxon>
        <taxon>Micrococcales</taxon>
        <taxon>Microbacteriaceae</taxon>
        <taxon>Microcella</taxon>
    </lineage>
</organism>
<dbReference type="PANTHER" id="PTHR43033:SF1">
    <property type="entry name" value="TRNA(ILE)-LYSIDINE SYNTHASE-RELATED"/>
    <property type="match status" value="1"/>
</dbReference>
<evidence type="ECO:0000256" key="1">
    <source>
        <dbReference type="ARBA" id="ARBA00022490"/>
    </source>
</evidence>
<feature type="region of interest" description="Disordered" evidence="8">
    <location>
        <begin position="1"/>
        <end position="20"/>
    </location>
</feature>
<evidence type="ECO:0000256" key="6">
    <source>
        <dbReference type="ARBA" id="ARBA00048539"/>
    </source>
</evidence>
<dbReference type="CDD" id="cd01992">
    <property type="entry name" value="TilS_N"/>
    <property type="match status" value="1"/>
</dbReference>
<name>A0ABY5FYB8_9MICO</name>
<gene>
    <name evidence="7 11" type="primary">tilS</name>
    <name evidence="11" type="ORF">NNL39_04175</name>
</gene>